<proteinExistence type="inferred from homology"/>
<keyword evidence="1" id="KW-0732">Signal</keyword>
<dbReference type="InterPro" id="IPR008334">
    <property type="entry name" value="5'-Nucleotdase_C"/>
</dbReference>
<comment type="similarity">
    <text evidence="2">Belongs to the 5'-nucleotidase family.</text>
</comment>
<dbReference type="InterPro" id="IPR006179">
    <property type="entry name" value="5_nucleotidase/apyrase"/>
</dbReference>
<dbReference type="Proteomes" id="UP000063781">
    <property type="component" value="Chromosome"/>
</dbReference>
<evidence type="ECO:0000259" key="3">
    <source>
        <dbReference type="Pfam" id="PF00149"/>
    </source>
</evidence>
<dbReference type="PANTHER" id="PTHR11575">
    <property type="entry name" value="5'-NUCLEOTIDASE-RELATED"/>
    <property type="match status" value="1"/>
</dbReference>
<feature type="domain" description="5'-Nucleotidase C-terminal" evidence="4">
    <location>
        <begin position="313"/>
        <end position="469"/>
    </location>
</feature>
<name>A0A0X8GY21_9FIRM</name>
<dbReference type="PROSITE" id="PS00785">
    <property type="entry name" value="5_NUCLEOTIDASE_1"/>
    <property type="match status" value="1"/>
</dbReference>
<dbReference type="GO" id="GO:0009166">
    <property type="term" value="P:nucleotide catabolic process"/>
    <property type="evidence" value="ECO:0007669"/>
    <property type="project" value="InterPro"/>
</dbReference>
<dbReference type="PANTHER" id="PTHR11575:SF6">
    <property type="entry name" value="2',3'-CYCLIC-NUCLEOTIDE 2'-PHOSPHODIESTERASE_3'-NUCLEOTIDASE"/>
    <property type="match status" value="1"/>
</dbReference>
<organism evidence="5 6">
    <name type="scientific">Erysipelothrix larvae</name>
    <dbReference type="NCBI Taxonomy" id="1514105"/>
    <lineage>
        <taxon>Bacteria</taxon>
        <taxon>Bacillati</taxon>
        <taxon>Bacillota</taxon>
        <taxon>Erysipelotrichia</taxon>
        <taxon>Erysipelotrichales</taxon>
        <taxon>Erysipelotrichaceae</taxon>
        <taxon>Erysipelothrix</taxon>
    </lineage>
</organism>
<protein>
    <submittedName>
        <fullName evidence="5">Bifunctional metallophosphatase/5'-nucleotidase</fullName>
    </submittedName>
</protein>
<keyword evidence="6" id="KW-1185">Reference proteome</keyword>
<evidence type="ECO:0000313" key="5">
    <source>
        <dbReference type="EMBL" id="AMC92529.1"/>
    </source>
</evidence>
<dbReference type="AlphaFoldDB" id="A0A0X8GY21"/>
<dbReference type="GO" id="GO:0000166">
    <property type="term" value="F:nucleotide binding"/>
    <property type="evidence" value="ECO:0007669"/>
    <property type="project" value="UniProtKB-KW"/>
</dbReference>
<gene>
    <name evidence="5" type="ORF">AOC36_00520</name>
</gene>
<reference evidence="5 6" key="1">
    <citation type="submission" date="2015-10" db="EMBL/GenBank/DDBJ databases">
        <title>Erysipelothrix larvae sp. LV19 isolated from the larval gut of the rhinoceros beetle, Trypoxylus dichotomus.</title>
        <authorList>
            <person name="Lim S."/>
            <person name="Kim B.-C."/>
        </authorList>
    </citation>
    <scope>NUCLEOTIDE SEQUENCE [LARGE SCALE GENOMIC DNA]</scope>
    <source>
        <strain evidence="5 6">LV19</strain>
    </source>
</reference>
<dbReference type="STRING" id="1514105.AOC36_00520"/>
<dbReference type="Pfam" id="PF00149">
    <property type="entry name" value="Metallophos"/>
    <property type="match status" value="1"/>
</dbReference>
<dbReference type="SUPFAM" id="SSF55816">
    <property type="entry name" value="5'-nucleotidase (syn. UDP-sugar hydrolase), C-terminal domain"/>
    <property type="match status" value="1"/>
</dbReference>
<keyword evidence="2" id="KW-0547">Nucleotide-binding</keyword>
<dbReference type="InterPro" id="IPR004843">
    <property type="entry name" value="Calcineurin-like_PHP"/>
</dbReference>
<dbReference type="SUPFAM" id="SSF56300">
    <property type="entry name" value="Metallo-dependent phosphatases"/>
    <property type="match status" value="1"/>
</dbReference>
<keyword evidence="2" id="KW-0378">Hydrolase</keyword>
<dbReference type="KEGG" id="erl:AOC36_00520"/>
<dbReference type="Gene3D" id="3.90.780.10">
    <property type="entry name" value="5'-Nucleotidase, C-terminal domain"/>
    <property type="match status" value="1"/>
</dbReference>
<dbReference type="GO" id="GO:0016788">
    <property type="term" value="F:hydrolase activity, acting on ester bonds"/>
    <property type="evidence" value="ECO:0007669"/>
    <property type="project" value="InterPro"/>
</dbReference>
<dbReference type="GO" id="GO:0046872">
    <property type="term" value="F:metal ion binding"/>
    <property type="evidence" value="ECO:0007669"/>
    <property type="project" value="InterPro"/>
</dbReference>
<dbReference type="RefSeq" id="WP_067629876.1">
    <property type="nucleotide sequence ID" value="NZ_CP013213.1"/>
</dbReference>
<dbReference type="OrthoDB" id="9800780at2"/>
<dbReference type="PRINTS" id="PR01607">
    <property type="entry name" value="APYRASEFAMLY"/>
</dbReference>
<evidence type="ECO:0000313" key="6">
    <source>
        <dbReference type="Proteomes" id="UP000063781"/>
    </source>
</evidence>
<dbReference type="InterPro" id="IPR029052">
    <property type="entry name" value="Metallo-depent_PP-like"/>
</dbReference>
<feature type="domain" description="Calcineurin-like phosphoesterase" evidence="3">
    <location>
        <begin position="4"/>
        <end position="229"/>
    </location>
</feature>
<dbReference type="InterPro" id="IPR006146">
    <property type="entry name" value="5'-Nucleotdase_CS"/>
</dbReference>
<accession>A0A0X8GY21</accession>
<evidence type="ECO:0000256" key="1">
    <source>
        <dbReference type="ARBA" id="ARBA00022729"/>
    </source>
</evidence>
<dbReference type="GO" id="GO:0030288">
    <property type="term" value="C:outer membrane-bounded periplasmic space"/>
    <property type="evidence" value="ECO:0007669"/>
    <property type="project" value="TreeGrafter"/>
</dbReference>
<dbReference type="EMBL" id="CP013213">
    <property type="protein sequence ID" value="AMC92529.1"/>
    <property type="molecule type" value="Genomic_DNA"/>
</dbReference>
<evidence type="ECO:0000256" key="2">
    <source>
        <dbReference type="RuleBase" id="RU362119"/>
    </source>
</evidence>
<dbReference type="Pfam" id="PF02872">
    <property type="entry name" value="5_nucleotid_C"/>
    <property type="match status" value="1"/>
</dbReference>
<sequence>MKLTILATTDIHGRIYPTDYTSRDNVSSFGLSRFSTYVKKMREREDIILVDNGDSFQGTPLTAYAHQHPNSYMNPSAYAFNVLNYDFLNLGNHDFNYGPKILKKYIDEVKAPLLTSNVLIDGTLQGSTQVIERGGKKIAFIGVVTHYIPNWERESYIKNMQFLDAYQTMAREVARVKNHVDLVIGMYHGGLERDPKTGEPTERQTGENQGYQMCSIEGLDILITGHQHRSLVERINGVLVTQTTYNAIEFAQIEVDLDTLDNKAHILHTSELPVDEHFLEPLNLLQSRVQNWLDKDIGVIDDMSPSLIIDDEFEARLHKHPLVSFINQVQTWKTGATLSAVALFNGAIGFGKHITMRELVSTYIFPNTLVVKKMTGKTIKEMIEFSALYYVLDDNGNIAVNPRYVTPKPQHYNYDMLDGIEYTLNISNPKFHRIESITHNGNPLDDDDEFSVAMNNYRASGGGNYAMVSECETILDIQEEMLDIMVEYFQSHTPVHVIHHDNITITNH</sequence>
<dbReference type="InterPro" id="IPR036907">
    <property type="entry name" value="5'-Nucleotdase_C_sf"/>
</dbReference>
<evidence type="ECO:0000259" key="4">
    <source>
        <dbReference type="Pfam" id="PF02872"/>
    </source>
</evidence>
<dbReference type="Gene3D" id="3.60.21.10">
    <property type="match status" value="1"/>
</dbReference>